<comment type="similarity">
    <text evidence="3">Belongs to the helicase family. RecQ subfamily.</text>
</comment>
<dbReference type="EMBL" id="CP032509">
    <property type="protein sequence ID" value="AZN73796.1"/>
    <property type="molecule type" value="Genomic_DNA"/>
</dbReference>
<accession>A0A3Q8XRW6</accession>
<dbReference type="GO" id="GO:0016787">
    <property type="term" value="F:hydrolase activity"/>
    <property type="evidence" value="ECO:0007669"/>
    <property type="project" value="UniProtKB-KW"/>
</dbReference>
<keyword evidence="5" id="KW-0547">Nucleotide-binding</keyword>
<dbReference type="Pfam" id="PF00271">
    <property type="entry name" value="Helicase_C"/>
    <property type="match status" value="1"/>
</dbReference>
<dbReference type="InterPro" id="IPR036390">
    <property type="entry name" value="WH_DNA-bd_sf"/>
</dbReference>
<comment type="catalytic activity">
    <reaction evidence="15">
        <text>Couples ATP hydrolysis with the unwinding of duplex DNA by translocating in the 3'-5' direction.</text>
        <dbReference type="EC" id="5.6.2.4"/>
    </reaction>
</comment>
<dbReference type="InterPro" id="IPR004589">
    <property type="entry name" value="DNA_helicase_ATP-dep_RecQ"/>
</dbReference>
<feature type="domain" description="HRDC" evidence="17">
    <location>
        <begin position="533"/>
        <end position="606"/>
    </location>
</feature>
<organism evidence="20 21">
    <name type="scientific">Georhizobium profundi</name>
    <dbReference type="NCBI Taxonomy" id="2341112"/>
    <lineage>
        <taxon>Bacteria</taxon>
        <taxon>Pseudomonadati</taxon>
        <taxon>Pseudomonadota</taxon>
        <taxon>Alphaproteobacteria</taxon>
        <taxon>Hyphomicrobiales</taxon>
        <taxon>Rhizobiaceae</taxon>
        <taxon>Georhizobium</taxon>
    </lineage>
</organism>
<proteinExistence type="inferred from homology"/>
<dbReference type="GO" id="GO:0006260">
    <property type="term" value="P:DNA replication"/>
    <property type="evidence" value="ECO:0007669"/>
    <property type="project" value="InterPro"/>
</dbReference>
<gene>
    <name evidence="20" type="primary">recQ</name>
    <name evidence="20" type="ORF">D5400_13025</name>
</gene>
<evidence type="ECO:0000256" key="13">
    <source>
        <dbReference type="ARBA" id="ARBA00023204"/>
    </source>
</evidence>
<keyword evidence="7 20" id="KW-0378">Hydrolase</keyword>
<evidence type="ECO:0000259" key="17">
    <source>
        <dbReference type="PROSITE" id="PS50967"/>
    </source>
</evidence>
<evidence type="ECO:0000256" key="3">
    <source>
        <dbReference type="ARBA" id="ARBA00005446"/>
    </source>
</evidence>
<feature type="domain" description="Helicase C-terminal" evidence="19">
    <location>
        <begin position="226"/>
        <end position="372"/>
    </location>
</feature>
<reference evidence="20 21" key="1">
    <citation type="submission" date="2018-09" db="EMBL/GenBank/DDBJ databases">
        <title>Marinorhizobium profundi gen. nov., sp. nov., isolated from a deep-sea sediment sample from the New Britain Trench and proposal of Marinorhizobiaceae fam. nov. in the order Rhizobiales of the class Alphaproteobacteria.</title>
        <authorList>
            <person name="Cao J."/>
        </authorList>
    </citation>
    <scope>NUCLEOTIDE SEQUENCE [LARGE SCALE GENOMIC DNA]</scope>
    <source>
        <strain evidence="20 21">WS11</strain>
    </source>
</reference>
<keyword evidence="9" id="KW-0862">Zinc</keyword>
<protein>
    <recommendedName>
        <fullName evidence="16">DNA helicase RecQ</fullName>
        <ecNumber evidence="16">5.6.2.4</ecNumber>
    </recommendedName>
</protein>
<sequence length="606" mass="67376">MCPPDQSRGSRVYDSPNSVLREVFGYRDFRPGQRDVIDRIMAGRNVLAVMPTGAGKSICFQVPALMSPRLTIVISPLVALMDDQTAALRANGVAVAAIHSGHDRQVNVDAWRDVSSGRAKLLYLSPERLMTDRMLDAIGRLDPGLFVIDEAHCISKWGANFRPEYERLSELKTRFPKARIAAFTATADSATQGDIAEKLFGGNGEIALQGFDRPNLFLAVEPKRDWKSQLVAFLEERADQSGVVYCLSRQSTDDVAAYLVEKGFNAIAYHAGHPPEVRRERQGRFMRESAIMVATIAFGMGIDKPDIRFVCHMNLPSSMEAYYQEIGRAGRDGLPADTQLFFGLDDVRMRRQFIENDGEDRDHILREHKRLDALLAYAETAGCRRVALLAYFDEEGQPCGNCDNCTDPPEVIDGTGEAMKLFGVIAATGQSFGASHLIDVLRGGRTAKIEERQHHDLALFGSGATRSKAYWQAFVRQAVANRYLSINIQRYGALELTPLADQTLVGKARFELREIVEQAQSTRPAPRKTVTIDPDAEPLFARLKALRLEFARERSVPAYVVFPDATLIDMAQLRPRTMDELAMVNGVGPKKLGDYGEAFLKVMREA</sequence>
<dbReference type="InterPro" id="IPR010997">
    <property type="entry name" value="HRDC-like_sf"/>
</dbReference>
<dbReference type="GO" id="GO:0009432">
    <property type="term" value="P:SOS response"/>
    <property type="evidence" value="ECO:0007669"/>
    <property type="project" value="UniProtKB-UniRule"/>
</dbReference>
<evidence type="ECO:0000256" key="1">
    <source>
        <dbReference type="ARBA" id="ARBA00001946"/>
    </source>
</evidence>
<keyword evidence="14" id="KW-0413">Isomerase</keyword>
<dbReference type="SMART" id="SM00341">
    <property type="entry name" value="HRDC"/>
    <property type="match status" value="1"/>
</dbReference>
<evidence type="ECO:0000313" key="21">
    <source>
        <dbReference type="Proteomes" id="UP000268192"/>
    </source>
</evidence>
<keyword evidence="13" id="KW-0234">DNA repair</keyword>
<dbReference type="GO" id="GO:0005524">
    <property type="term" value="F:ATP binding"/>
    <property type="evidence" value="ECO:0007669"/>
    <property type="project" value="UniProtKB-KW"/>
</dbReference>
<dbReference type="CDD" id="cd17920">
    <property type="entry name" value="DEXHc_RecQ"/>
    <property type="match status" value="1"/>
</dbReference>
<dbReference type="InterPro" id="IPR018982">
    <property type="entry name" value="RQC_domain"/>
</dbReference>
<evidence type="ECO:0000256" key="6">
    <source>
        <dbReference type="ARBA" id="ARBA00022763"/>
    </source>
</evidence>
<dbReference type="InterPro" id="IPR014001">
    <property type="entry name" value="Helicase_ATP-bd"/>
</dbReference>
<evidence type="ECO:0000256" key="10">
    <source>
        <dbReference type="ARBA" id="ARBA00022840"/>
    </source>
</evidence>
<dbReference type="InterPro" id="IPR027417">
    <property type="entry name" value="P-loop_NTPase"/>
</dbReference>
<dbReference type="SMART" id="SM00490">
    <property type="entry name" value="HELICc"/>
    <property type="match status" value="1"/>
</dbReference>
<keyword evidence="11" id="KW-0238">DNA-binding</keyword>
<dbReference type="Gene3D" id="1.10.10.10">
    <property type="entry name" value="Winged helix-like DNA-binding domain superfamily/Winged helix DNA-binding domain"/>
    <property type="match status" value="1"/>
</dbReference>
<dbReference type="PROSITE" id="PS50967">
    <property type="entry name" value="HRDC"/>
    <property type="match status" value="1"/>
</dbReference>
<keyword evidence="4" id="KW-0479">Metal-binding</keyword>
<dbReference type="NCBIfam" id="TIGR00614">
    <property type="entry name" value="recQ_fam"/>
    <property type="match status" value="1"/>
</dbReference>
<dbReference type="InterPro" id="IPR001650">
    <property type="entry name" value="Helicase_C-like"/>
</dbReference>
<dbReference type="SUPFAM" id="SSF46785">
    <property type="entry name" value="Winged helix' DNA-binding domain"/>
    <property type="match status" value="1"/>
</dbReference>
<dbReference type="InterPro" id="IPR006293">
    <property type="entry name" value="DNA_helicase_ATP-dep_RecQ_bac"/>
</dbReference>
<dbReference type="GO" id="GO:0006310">
    <property type="term" value="P:DNA recombination"/>
    <property type="evidence" value="ECO:0007669"/>
    <property type="project" value="UniProtKB-UniRule"/>
</dbReference>
<dbReference type="PROSITE" id="PS51192">
    <property type="entry name" value="HELICASE_ATP_BIND_1"/>
    <property type="match status" value="1"/>
</dbReference>
<dbReference type="InterPro" id="IPR002121">
    <property type="entry name" value="HRDC_dom"/>
</dbReference>
<evidence type="ECO:0000256" key="2">
    <source>
        <dbReference type="ARBA" id="ARBA00001947"/>
    </source>
</evidence>
<evidence type="ECO:0000259" key="18">
    <source>
        <dbReference type="PROSITE" id="PS51192"/>
    </source>
</evidence>
<dbReference type="SUPFAM" id="SSF47819">
    <property type="entry name" value="HRDC-like"/>
    <property type="match status" value="1"/>
</dbReference>
<dbReference type="SMART" id="SM00956">
    <property type="entry name" value="RQC"/>
    <property type="match status" value="1"/>
</dbReference>
<evidence type="ECO:0000313" key="20">
    <source>
        <dbReference type="EMBL" id="AZN73796.1"/>
    </source>
</evidence>
<keyword evidence="10" id="KW-0067">ATP-binding</keyword>
<dbReference type="KEGG" id="abaw:D5400_13025"/>
<evidence type="ECO:0000256" key="8">
    <source>
        <dbReference type="ARBA" id="ARBA00022806"/>
    </source>
</evidence>
<dbReference type="Gene3D" id="1.10.150.80">
    <property type="entry name" value="HRDC domain"/>
    <property type="match status" value="1"/>
</dbReference>
<keyword evidence="8 20" id="KW-0347">Helicase</keyword>
<dbReference type="InterPro" id="IPR011545">
    <property type="entry name" value="DEAD/DEAH_box_helicase_dom"/>
</dbReference>
<dbReference type="GO" id="GO:0009378">
    <property type="term" value="F:four-way junction helicase activity"/>
    <property type="evidence" value="ECO:0007669"/>
    <property type="project" value="TreeGrafter"/>
</dbReference>
<name>A0A3Q8XRW6_9HYPH</name>
<dbReference type="GO" id="GO:0030894">
    <property type="term" value="C:replisome"/>
    <property type="evidence" value="ECO:0007669"/>
    <property type="project" value="TreeGrafter"/>
</dbReference>
<dbReference type="PROSITE" id="PS51194">
    <property type="entry name" value="HELICASE_CTER"/>
    <property type="match status" value="1"/>
</dbReference>
<evidence type="ECO:0000256" key="4">
    <source>
        <dbReference type="ARBA" id="ARBA00022723"/>
    </source>
</evidence>
<dbReference type="GO" id="GO:0006281">
    <property type="term" value="P:DNA repair"/>
    <property type="evidence" value="ECO:0007669"/>
    <property type="project" value="UniProtKB-KW"/>
</dbReference>
<dbReference type="InterPro" id="IPR032284">
    <property type="entry name" value="RecQ_Zn-bd"/>
</dbReference>
<dbReference type="GO" id="GO:0005737">
    <property type="term" value="C:cytoplasm"/>
    <property type="evidence" value="ECO:0007669"/>
    <property type="project" value="TreeGrafter"/>
</dbReference>
<evidence type="ECO:0000256" key="5">
    <source>
        <dbReference type="ARBA" id="ARBA00022741"/>
    </source>
</evidence>
<dbReference type="GO" id="GO:0046872">
    <property type="term" value="F:metal ion binding"/>
    <property type="evidence" value="ECO:0007669"/>
    <property type="project" value="UniProtKB-KW"/>
</dbReference>
<evidence type="ECO:0000259" key="19">
    <source>
        <dbReference type="PROSITE" id="PS51194"/>
    </source>
</evidence>
<evidence type="ECO:0000256" key="16">
    <source>
        <dbReference type="NCBIfam" id="TIGR01389"/>
    </source>
</evidence>
<comment type="cofactor">
    <cofactor evidence="1">
        <name>Mg(2+)</name>
        <dbReference type="ChEBI" id="CHEBI:18420"/>
    </cofactor>
</comment>
<dbReference type="GO" id="GO:0003677">
    <property type="term" value="F:DNA binding"/>
    <property type="evidence" value="ECO:0007669"/>
    <property type="project" value="UniProtKB-KW"/>
</dbReference>
<keyword evidence="21" id="KW-1185">Reference proteome</keyword>
<dbReference type="Pfam" id="PF09382">
    <property type="entry name" value="RQC"/>
    <property type="match status" value="1"/>
</dbReference>
<dbReference type="Pfam" id="PF00570">
    <property type="entry name" value="HRDC"/>
    <property type="match status" value="1"/>
</dbReference>
<feature type="domain" description="Helicase ATP-binding" evidence="18">
    <location>
        <begin position="37"/>
        <end position="205"/>
    </location>
</feature>
<dbReference type="GO" id="GO:0043138">
    <property type="term" value="F:3'-5' DNA helicase activity"/>
    <property type="evidence" value="ECO:0007669"/>
    <property type="project" value="UniProtKB-EC"/>
</dbReference>
<dbReference type="SMART" id="SM00487">
    <property type="entry name" value="DEXDc"/>
    <property type="match status" value="1"/>
</dbReference>
<dbReference type="Gene3D" id="3.40.50.300">
    <property type="entry name" value="P-loop containing nucleotide triphosphate hydrolases"/>
    <property type="match status" value="2"/>
</dbReference>
<dbReference type="CDD" id="cd18794">
    <property type="entry name" value="SF2_C_RecQ"/>
    <property type="match status" value="1"/>
</dbReference>
<comment type="cofactor">
    <cofactor evidence="2">
        <name>Zn(2+)</name>
        <dbReference type="ChEBI" id="CHEBI:29105"/>
    </cofactor>
</comment>
<evidence type="ECO:0000256" key="14">
    <source>
        <dbReference type="ARBA" id="ARBA00023235"/>
    </source>
</evidence>
<evidence type="ECO:0000256" key="15">
    <source>
        <dbReference type="ARBA" id="ARBA00034617"/>
    </source>
</evidence>
<evidence type="ECO:0000256" key="12">
    <source>
        <dbReference type="ARBA" id="ARBA00023172"/>
    </source>
</evidence>
<evidence type="ECO:0000256" key="7">
    <source>
        <dbReference type="ARBA" id="ARBA00022801"/>
    </source>
</evidence>
<dbReference type="InterPro" id="IPR044876">
    <property type="entry name" value="HRDC_dom_sf"/>
</dbReference>
<dbReference type="NCBIfam" id="TIGR01389">
    <property type="entry name" value="recQ"/>
    <property type="match status" value="1"/>
</dbReference>
<dbReference type="EC" id="5.6.2.4" evidence="16"/>
<dbReference type="Proteomes" id="UP000268192">
    <property type="component" value="Chromosome"/>
</dbReference>
<dbReference type="FunFam" id="3.40.50.300:FF:001389">
    <property type="entry name" value="ATP-dependent DNA helicase RecQ"/>
    <property type="match status" value="1"/>
</dbReference>
<keyword evidence="12" id="KW-0233">DNA recombination</keyword>
<dbReference type="PANTHER" id="PTHR13710">
    <property type="entry name" value="DNA HELICASE RECQ FAMILY MEMBER"/>
    <property type="match status" value="1"/>
</dbReference>
<dbReference type="InterPro" id="IPR002464">
    <property type="entry name" value="DNA/RNA_helicase_DEAH_CS"/>
</dbReference>
<dbReference type="Pfam" id="PF00270">
    <property type="entry name" value="DEAD"/>
    <property type="match status" value="1"/>
</dbReference>
<dbReference type="PROSITE" id="PS00690">
    <property type="entry name" value="DEAH_ATP_HELICASE"/>
    <property type="match status" value="1"/>
</dbReference>
<evidence type="ECO:0000256" key="9">
    <source>
        <dbReference type="ARBA" id="ARBA00022833"/>
    </source>
</evidence>
<dbReference type="Pfam" id="PF16124">
    <property type="entry name" value="RecQ_Zn_bind"/>
    <property type="match status" value="1"/>
</dbReference>
<dbReference type="PANTHER" id="PTHR13710:SF105">
    <property type="entry name" value="ATP-DEPENDENT DNA HELICASE Q1"/>
    <property type="match status" value="1"/>
</dbReference>
<dbReference type="GO" id="GO:0043590">
    <property type="term" value="C:bacterial nucleoid"/>
    <property type="evidence" value="ECO:0007669"/>
    <property type="project" value="TreeGrafter"/>
</dbReference>
<keyword evidence="6" id="KW-0227">DNA damage</keyword>
<dbReference type="OrthoDB" id="9760034at2"/>
<dbReference type="SUPFAM" id="SSF52540">
    <property type="entry name" value="P-loop containing nucleoside triphosphate hydrolases"/>
    <property type="match status" value="1"/>
</dbReference>
<dbReference type="AlphaFoldDB" id="A0A3Q8XRW6"/>
<evidence type="ECO:0000256" key="11">
    <source>
        <dbReference type="ARBA" id="ARBA00023125"/>
    </source>
</evidence>
<dbReference type="InterPro" id="IPR036388">
    <property type="entry name" value="WH-like_DNA-bd_sf"/>
</dbReference>